<proteinExistence type="predicted"/>
<dbReference type="Proteomes" id="UP001610446">
    <property type="component" value="Unassembled WGS sequence"/>
</dbReference>
<accession>A0ABR4IHI0</accession>
<gene>
    <name evidence="1" type="ORF">BJY01DRAFT_241388</name>
</gene>
<evidence type="ECO:0000313" key="1">
    <source>
        <dbReference type="EMBL" id="KAL2826332.1"/>
    </source>
</evidence>
<keyword evidence="2" id="KW-1185">Reference proteome</keyword>
<evidence type="ECO:0000313" key="2">
    <source>
        <dbReference type="Proteomes" id="UP001610446"/>
    </source>
</evidence>
<dbReference type="InterPro" id="IPR011009">
    <property type="entry name" value="Kinase-like_dom_sf"/>
</dbReference>
<name>A0ABR4IHI0_9EURO</name>
<dbReference type="SUPFAM" id="SSF56112">
    <property type="entry name" value="Protein kinase-like (PK-like)"/>
    <property type="match status" value="1"/>
</dbReference>
<dbReference type="Gene3D" id="1.10.510.10">
    <property type="entry name" value="Transferase(Phosphotransferase) domain 1"/>
    <property type="match status" value="1"/>
</dbReference>
<evidence type="ECO:0008006" key="3">
    <source>
        <dbReference type="Google" id="ProtNLM"/>
    </source>
</evidence>
<dbReference type="EMBL" id="JBFXLU010000450">
    <property type="protein sequence ID" value="KAL2826332.1"/>
    <property type="molecule type" value="Genomic_DNA"/>
</dbReference>
<comment type="caution">
    <text evidence="1">The sequence shown here is derived from an EMBL/GenBank/DDBJ whole genome shotgun (WGS) entry which is preliminary data.</text>
</comment>
<sequence>MGTPYGLFKAQAYAMRPPEVFLAQPCSKVSQVWAIAATILCWMTPGILGAWDCPHPLINDSWCMAKPKRLFPHWYSPSPVAVEGHVFTARMRSVRSLSIEVPELHAIAPFEQEMERVEMLQQMRDLLPIMLVPDPSARPSATAVLASKEFRAFEHLDATT</sequence>
<protein>
    <recommendedName>
        <fullName evidence="3">Protein kinase domain-containing protein</fullName>
    </recommendedName>
</protein>
<reference evidence="1 2" key="1">
    <citation type="submission" date="2024-07" db="EMBL/GenBank/DDBJ databases">
        <title>Section-level genome sequencing and comparative genomics of Aspergillus sections Usti and Cavernicolus.</title>
        <authorList>
            <consortium name="Lawrence Berkeley National Laboratory"/>
            <person name="Nybo J.L."/>
            <person name="Vesth T.C."/>
            <person name="Theobald S."/>
            <person name="Frisvad J.C."/>
            <person name="Larsen T.O."/>
            <person name="Kjaerboelling I."/>
            <person name="Rothschild-Mancinelli K."/>
            <person name="Lyhne E.K."/>
            <person name="Kogle M.E."/>
            <person name="Barry K."/>
            <person name="Clum A."/>
            <person name="Na H."/>
            <person name="Ledsgaard L."/>
            <person name="Lin J."/>
            <person name="Lipzen A."/>
            <person name="Kuo A."/>
            <person name="Riley R."/>
            <person name="Mondo S."/>
            <person name="Labutti K."/>
            <person name="Haridas S."/>
            <person name="Pangalinan J."/>
            <person name="Salamov A.A."/>
            <person name="Simmons B.A."/>
            <person name="Magnuson J.K."/>
            <person name="Chen J."/>
            <person name="Drula E."/>
            <person name="Henrissat B."/>
            <person name="Wiebenga A."/>
            <person name="Lubbers R.J."/>
            <person name="Gomes A.C."/>
            <person name="Makela M.R."/>
            <person name="Stajich J."/>
            <person name="Grigoriev I.V."/>
            <person name="Mortensen U.H."/>
            <person name="De Vries R.P."/>
            <person name="Baker S.E."/>
            <person name="Andersen M.R."/>
        </authorList>
    </citation>
    <scope>NUCLEOTIDE SEQUENCE [LARGE SCALE GENOMIC DNA]</scope>
    <source>
        <strain evidence="1 2">CBS 123904</strain>
    </source>
</reference>
<organism evidence="1 2">
    <name type="scientific">Aspergillus pseudoustus</name>
    <dbReference type="NCBI Taxonomy" id="1810923"/>
    <lineage>
        <taxon>Eukaryota</taxon>
        <taxon>Fungi</taxon>
        <taxon>Dikarya</taxon>
        <taxon>Ascomycota</taxon>
        <taxon>Pezizomycotina</taxon>
        <taxon>Eurotiomycetes</taxon>
        <taxon>Eurotiomycetidae</taxon>
        <taxon>Eurotiales</taxon>
        <taxon>Aspergillaceae</taxon>
        <taxon>Aspergillus</taxon>
        <taxon>Aspergillus subgen. Nidulantes</taxon>
    </lineage>
</organism>